<dbReference type="InterPro" id="IPR035965">
    <property type="entry name" value="PAS-like_dom_sf"/>
</dbReference>
<feature type="domain" description="MEKHLA" evidence="1">
    <location>
        <begin position="24"/>
        <end position="163"/>
    </location>
</feature>
<keyword evidence="3" id="KW-1185">Reference proteome</keyword>
<evidence type="ECO:0000259" key="1">
    <source>
        <dbReference type="Pfam" id="PF08670"/>
    </source>
</evidence>
<dbReference type="Gene3D" id="3.30.450.20">
    <property type="entry name" value="PAS domain"/>
    <property type="match status" value="1"/>
</dbReference>
<evidence type="ECO:0000313" key="2">
    <source>
        <dbReference type="EMBL" id="GEC02733.1"/>
    </source>
</evidence>
<organism evidence="2 3">
    <name type="scientific">Streptomyces spinoverrucosus</name>
    <dbReference type="NCBI Taxonomy" id="284043"/>
    <lineage>
        <taxon>Bacteria</taxon>
        <taxon>Bacillati</taxon>
        <taxon>Actinomycetota</taxon>
        <taxon>Actinomycetes</taxon>
        <taxon>Kitasatosporales</taxon>
        <taxon>Streptomycetaceae</taxon>
        <taxon>Streptomyces</taxon>
    </lineage>
</organism>
<proteinExistence type="predicted"/>
<name>A0A4Y3V8R6_9ACTN</name>
<dbReference type="EMBL" id="BJND01000004">
    <property type="protein sequence ID" value="GEC02733.1"/>
    <property type="molecule type" value="Genomic_DNA"/>
</dbReference>
<dbReference type="SUPFAM" id="SSF55785">
    <property type="entry name" value="PYP-like sensor domain (PAS domain)"/>
    <property type="match status" value="1"/>
</dbReference>
<evidence type="ECO:0000313" key="3">
    <source>
        <dbReference type="Proteomes" id="UP000317881"/>
    </source>
</evidence>
<dbReference type="Pfam" id="PF08670">
    <property type="entry name" value="MEKHLA"/>
    <property type="match status" value="1"/>
</dbReference>
<accession>A0A4Y3V8R6</accession>
<reference evidence="2 3" key="1">
    <citation type="submission" date="2019-06" db="EMBL/GenBank/DDBJ databases">
        <title>Whole genome shotgun sequence of Streptomyces spinoverrucosus NBRC 14228.</title>
        <authorList>
            <person name="Hosoyama A."/>
            <person name="Uohara A."/>
            <person name="Ohji S."/>
            <person name="Ichikawa N."/>
        </authorList>
    </citation>
    <scope>NUCLEOTIDE SEQUENCE [LARGE SCALE GENOMIC DNA]</scope>
    <source>
        <strain evidence="2 3">NBRC 14228</strain>
    </source>
</reference>
<dbReference type="InterPro" id="IPR013978">
    <property type="entry name" value="MEKHLA"/>
</dbReference>
<sequence>MTSFDDGAMPMTLPVRPADPAFGELLLSSHLRLVGEPLCPAVWETGRDAARWLYEQAPFGLLAHDTSADPRFVYANSTAQNCFGYSWGEFVGLPSRLSARPDGQEDREAFVRAVTAHHYATGYRGIRVGKSGRAFWIEDVTMWDLMDTEGRIHGQAAVFRSWSPTDI</sequence>
<dbReference type="InterPro" id="IPR000014">
    <property type="entry name" value="PAS"/>
</dbReference>
<dbReference type="AlphaFoldDB" id="A0A4Y3V8R6"/>
<comment type="caution">
    <text evidence="2">The sequence shown here is derived from an EMBL/GenBank/DDBJ whole genome shotgun (WGS) entry which is preliminary data.</text>
</comment>
<protein>
    <submittedName>
        <fullName evidence="2">MEKHLA domain-containing protein</fullName>
    </submittedName>
</protein>
<dbReference type="RefSeq" id="WP_229864841.1">
    <property type="nucleotide sequence ID" value="NZ_BJND01000004.1"/>
</dbReference>
<dbReference type="Proteomes" id="UP000317881">
    <property type="component" value="Unassembled WGS sequence"/>
</dbReference>
<dbReference type="CDD" id="cd00130">
    <property type="entry name" value="PAS"/>
    <property type="match status" value="1"/>
</dbReference>
<gene>
    <name evidence="2" type="ORF">SSP24_03880</name>
</gene>